<dbReference type="AlphaFoldDB" id="S9WM41"/>
<protein>
    <submittedName>
        <fullName evidence="2">Protein MEMO1</fullName>
    </submittedName>
</protein>
<reference evidence="2 3" key="1">
    <citation type="journal article" date="2013" name="PLoS ONE">
        <title>Predicting the Proteins of Angomonas deanei, Strigomonas culicis and Their Respective Endosymbionts Reveals New Aspects of the Trypanosomatidae Family.</title>
        <authorList>
            <person name="Motta M.C."/>
            <person name="Martins A.C."/>
            <person name="de Souza S.S."/>
            <person name="Catta-Preta C.M."/>
            <person name="Silva R."/>
            <person name="Klein C.C."/>
            <person name="de Almeida L.G."/>
            <person name="de Lima Cunha O."/>
            <person name="Ciapina L.P."/>
            <person name="Brocchi M."/>
            <person name="Colabardini A.C."/>
            <person name="de Araujo Lima B."/>
            <person name="Machado C.R."/>
            <person name="de Almeida Soares C.M."/>
            <person name="Probst C.M."/>
            <person name="de Menezes C.B."/>
            <person name="Thompson C.E."/>
            <person name="Bartholomeu D.C."/>
            <person name="Gradia D.F."/>
            <person name="Pavoni D.P."/>
            <person name="Grisard E.C."/>
            <person name="Fantinatti-Garboggini F."/>
            <person name="Marchini F.K."/>
            <person name="Rodrigues-Luiz G.F."/>
            <person name="Wagner G."/>
            <person name="Goldman G.H."/>
            <person name="Fietto J.L."/>
            <person name="Elias M.C."/>
            <person name="Goldman M.H."/>
            <person name="Sagot M.F."/>
            <person name="Pereira M."/>
            <person name="Stoco P.H."/>
            <person name="de Mendonca-Neto R.P."/>
            <person name="Teixeira S.M."/>
            <person name="Maciel T.E."/>
            <person name="de Oliveira Mendes T.A."/>
            <person name="Urmenyi T.P."/>
            <person name="de Souza W."/>
            <person name="Schenkman S."/>
            <person name="de Vasconcelos A.T."/>
        </authorList>
    </citation>
    <scope>NUCLEOTIDE SEQUENCE [LARGE SCALE GENOMIC DNA]</scope>
</reference>
<dbReference type="Pfam" id="PF01875">
    <property type="entry name" value="Memo"/>
    <property type="match status" value="1"/>
</dbReference>
<sequence>MNFTRAAAHAGPNGSGWYEAIPEKLKKIMDTYFSKVDDTAALGRNERLLGLIAPHAGMSYSGPTASYAYKVLREYLYGTGGKGERVKQIFLLGPSHVKGFEGVEVSAAGAFETPFGPLTVDTGIIAKVKAALEQAGVPVSYAAKATDEREHSIEMQIPFVSHVLYFPPAGQSPKAAAVKIVPMVVGWSDAAMEERISVALQPYLEDEASVFIYSSDFCHWGSRFAYTYHYEPKTFPVIGDAIIAMDRKAIDLLENLDKKAWYAYFKATENTICGRHPISVGLQYWSREDNRSDTQVTFLHYSQSNRCESVRDSSVSYASAIITKG</sequence>
<evidence type="ECO:0000256" key="1">
    <source>
        <dbReference type="ARBA" id="ARBA00006315"/>
    </source>
</evidence>
<accession>S9WM41</accession>
<evidence type="ECO:0000313" key="2">
    <source>
        <dbReference type="EMBL" id="EPY37080.1"/>
    </source>
</evidence>
<dbReference type="HAMAP" id="MF_00055">
    <property type="entry name" value="MEMO1"/>
    <property type="match status" value="1"/>
</dbReference>
<dbReference type="Proteomes" id="UP000015354">
    <property type="component" value="Unassembled WGS sequence"/>
</dbReference>
<proteinExistence type="inferred from homology"/>
<dbReference type="NCBIfam" id="TIGR04336">
    <property type="entry name" value="AmmeMemoSam_B"/>
    <property type="match status" value="1"/>
</dbReference>
<gene>
    <name evidence="2" type="ORF">STCU_00217</name>
</gene>
<dbReference type="PANTHER" id="PTHR11060:SF0">
    <property type="entry name" value="PROTEIN MEMO1"/>
    <property type="match status" value="1"/>
</dbReference>
<evidence type="ECO:0000313" key="3">
    <source>
        <dbReference type="Proteomes" id="UP000015354"/>
    </source>
</evidence>
<dbReference type="EMBL" id="ATMH01000217">
    <property type="protein sequence ID" value="EPY37080.1"/>
    <property type="molecule type" value="Genomic_DNA"/>
</dbReference>
<name>S9WM41_9TRYP</name>
<comment type="caution">
    <text evidence="2">The sequence shown here is derived from an EMBL/GenBank/DDBJ whole genome shotgun (WGS) entry which is preliminary data.</text>
</comment>
<organism evidence="2 3">
    <name type="scientific">Strigomonas culicis</name>
    <dbReference type="NCBI Taxonomy" id="28005"/>
    <lineage>
        <taxon>Eukaryota</taxon>
        <taxon>Discoba</taxon>
        <taxon>Euglenozoa</taxon>
        <taxon>Kinetoplastea</taxon>
        <taxon>Metakinetoplastina</taxon>
        <taxon>Trypanosomatida</taxon>
        <taxon>Trypanosomatidae</taxon>
        <taxon>Strigomonadinae</taxon>
        <taxon>Strigomonas</taxon>
    </lineage>
</organism>
<keyword evidence="3" id="KW-1185">Reference proteome</keyword>
<dbReference type="InterPro" id="IPR002737">
    <property type="entry name" value="MEMO1_fam"/>
</dbReference>
<dbReference type="PANTHER" id="PTHR11060">
    <property type="entry name" value="PROTEIN MEMO1"/>
    <property type="match status" value="1"/>
</dbReference>
<dbReference type="CDD" id="cd07361">
    <property type="entry name" value="MEMO_like"/>
    <property type="match status" value="1"/>
</dbReference>
<dbReference type="OrthoDB" id="417112at2759"/>
<dbReference type="Gene3D" id="3.40.830.10">
    <property type="entry name" value="LigB-like"/>
    <property type="match status" value="1"/>
</dbReference>
<comment type="similarity">
    <text evidence="1">Belongs to the MEMO1 family.</text>
</comment>